<dbReference type="Proteomes" id="UP000243232">
    <property type="component" value="Chromosome I"/>
</dbReference>
<keyword evidence="7 9" id="KW-1133">Transmembrane helix</keyword>
<evidence type="ECO:0000256" key="3">
    <source>
        <dbReference type="ARBA" id="ARBA00022428"/>
    </source>
</evidence>
<dbReference type="EMBL" id="LT629785">
    <property type="protein sequence ID" value="SDU37371.1"/>
    <property type="molecule type" value="Genomic_DNA"/>
</dbReference>
<evidence type="ECO:0000313" key="10">
    <source>
        <dbReference type="EMBL" id="SDU37371.1"/>
    </source>
</evidence>
<dbReference type="STRING" id="364197.SAMN05216296_3387"/>
<dbReference type="GO" id="GO:0016020">
    <property type="term" value="C:membrane"/>
    <property type="evidence" value="ECO:0007669"/>
    <property type="project" value="UniProtKB-SubCell"/>
</dbReference>
<organism evidence="10 11">
    <name type="scientific">Pseudomonas pohangensis</name>
    <dbReference type="NCBI Taxonomy" id="364197"/>
    <lineage>
        <taxon>Bacteria</taxon>
        <taxon>Pseudomonadati</taxon>
        <taxon>Pseudomonadota</taxon>
        <taxon>Gammaproteobacteria</taxon>
        <taxon>Pseudomonadales</taxon>
        <taxon>Pseudomonadaceae</taxon>
        <taxon>Pseudomonas</taxon>
    </lineage>
</organism>
<dbReference type="GO" id="GO:0004659">
    <property type="term" value="F:prenyltransferase activity"/>
    <property type="evidence" value="ECO:0007669"/>
    <property type="project" value="InterPro"/>
</dbReference>
<keyword evidence="4" id="KW-1003">Cell membrane</keyword>
<evidence type="ECO:0000256" key="8">
    <source>
        <dbReference type="ARBA" id="ARBA00023136"/>
    </source>
</evidence>
<dbReference type="RefSeq" id="WP_090198087.1">
    <property type="nucleotide sequence ID" value="NZ_LT629785.1"/>
</dbReference>
<dbReference type="PANTHER" id="PTHR13929">
    <property type="entry name" value="1,4-DIHYDROXY-2-NAPHTHOATE OCTAPRENYLTRANSFERASE"/>
    <property type="match status" value="1"/>
</dbReference>
<dbReference type="GO" id="GO:0042371">
    <property type="term" value="P:vitamin K biosynthetic process"/>
    <property type="evidence" value="ECO:0007669"/>
    <property type="project" value="TreeGrafter"/>
</dbReference>
<dbReference type="InterPro" id="IPR000537">
    <property type="entry name" value="UbiA_prenyltransferase"/>
</dbReference>
<keyword evidence="6 9" id="KW-0812">Transmembrane</keyword>
<feature type="transmembrane region" description="Helical" evidence="9">
    <location>
        <begin position="192"/>
        <end position="210"/>
    </location>
</feature>
<comment type="pathway">
    <text evidence="2">Quinol/quinone metabolism; menaquinone biosynthesis.</text>
</comment>
<evidence type="ECO:0000256" key="9">
    <source>
        <dbReference type="SAM" id="Phobius"/>
    </source>
</evidence>
<comment type="subcellular location">
    <subcellularLocation>
        <location evidence="1">Membrane</location>
        <topology evidence="1">Multi-pass membrane protein</topology>
    </subcellularLocation>
</comment>
<feature type="transmembrane region" description="Helical" evidence="9">
    <location>
        <begin position="36"/>
        <end position="55"/>
    </location>
</feature>
<evidence type="ECO:0000256" key="2">
    <source>
        <dbReference type="ARBA" id="ARBA00004863"/>
    </source>
</evidence>
<feature type="transmembrane region" description="Helical" evidence="9">
    <location>
        <begin position="61"/>
        <end position="80"/>
    </location>
</feature>
<dbReference type="InterPro" id="IPR044878">
    <property type="entry name" value="UbiA_sf"/>
</dbReference>
<gene>
    <name evidence="10" type="ORF">SAMN05216296_3387</name>
</gene>
<dbReference type="PANTHER" id="PTHR13929:SF0">
    <property type="entry name" value="UBIA PRENYLTRANSFERASE DOMAIN-CONTAINING PROTEIN 1"/>
    <property type="match status" value="1"/>
</dbReference>
<feature type="transmembrane region" description="Helical" evidence="9">
    <location>
        <begin position="140"/>
        <end position="157"/>
    </location>
</feature>
<accession>A0A1H2HZN8</accession>
<keyword evidence="5 10" id="KW-0808">Transferase</keyword>
<evidence type="ECO:0000256" key="6">
    <source>
        <dbReference type="ARBA" id="ARBA00022692"/>
    </source>
</evidence>
<feature type="transmembrane region" description="Helical" evidence="9">
    <location>
        <begin position="169"/>
        <end position="186"/>
    </location>
</feature>
<feature type="transmembrane region" description="Helical" evidence="9">
    <location>
        <begin position="244"/>
        <end position="271"/>
    </location>
</feature>
<dbReference type="Gene3D" id="1.20.120.1780">
    <property type="entry name" value="UbiA prenyltransferase"/>
    <property type="match status" value="1"/>
</dbReference>
<dbReference type="InterPro" id="IPR026046">
    <property type="entry name" value="UBIAD1"/>
</dbReference>
<evidence type="ECO:0000256" key="7">
    <source>
        <dbReference type="ARBA" id="ARBA00022989"/>
    </source>
</evidence>
<sequence>MIPTWGEILTRIPRLELQDWQAMGLLKRWFVATRSAVFIMTLISAGLGIAFAAEIGPLNGLNALLALLGLTLAHATNNLLNDWVDFRKGVDRDNYFRTQYGPQPLESGLLSESALLGYILLSGMAAFGCGVWLVLRTDMLTLYLMLAGAFFVLFYTWPLKYIGLGEPSVWLVWGPLMVLGSCYVASGAVSEAALWFSILYGLGPTTVLLGKHTDKLEEDRSRGIHTLPVLLGERGSRWLTIACWLLQYAGITLAVLLGVLGWSFLLVWLALPKLITAYKVFRLPRPAVAPQHLPAGVWPLYLVAFAFEHNRAFSLALLAAVILQLVF</sequence>
<name>A0A1H2HZN8_9PSED</name>
<dbReference type="PIRSF" id="PIRSF005355">
    <property type="entry name" value="UBIAD1"/>
    <property type="match status" value="1"/>
</dbReference>
<reference evidence="11" key="1">
    <citation type="submission" date="2016-10" db="EMBL/GenBank/DDBJ databases">
        <authorList>
            <person name="Varghese N."/>
            <person name="Submissions S."/>
        </authorList>
    </citation>
    <scope>NUCLEOTIDE SEQUENCE [LARGE SCALE GENOMIC DNA]</scope>
    <source>
        <strain evidence="11">DSM 17875</strain>
    </source>
</reference>
<dbReference type="Pfam" id="PF01040">
    <property type="entry name" value="UbiA"/>
    <property type="match status" value="1"/>
</dbReference>
<evidence type="ECO:0000256" key="1">
    <source>
        <dbReference type="ARBA" id="ARBA00004141"/>
    </source>
</evidence>
<keyword evidence="3" id="KW-0474">Menaquinone biosynthesis</keyword>
<dbReference type="OrthoDB" id="3344514at2"/>
<evidence type="ECO:0000256" key="5">
    <source>
        <dbReference type="ARBA" id="ARBA00022679"/>
    </source>
</evidence>
<feature type="transmembrane region" description="Helical" evidence="9">
    <location>
        <begin position="115"/>
        <end position="134"/>
    </location>
</feature>
<dbReference type="Gene3D" id="1.10.357.140">
    <property type="entry name" value="UbiA prenyltransferase"/>
    <property type="match status" value="1"/>
</dbReference>
<evidence type="ECO:0000256" key="4">
    <source>
        <dbReference type="ARBA" id="ARBA00022475"/>
    </source>
</evidence>
<keyword evidence="8 9" id="KW-0472">Membrane</keyword>
<dbReference type="CDD" id="cd13962">
    <property type="entry name" value="PT_UbiA_UBIAD1"/>
    <property type="match status" value="1"/>
</dbReference>
<protein>
    <submittedName>
        <fullName evidence="10">1,4-dihydroxy-2-naphthoate prenyltransferase</fullName>
    </submittedName>
</protein>
<keyword evidence="11" id="KW-1185">Reference proteome</keyword>
<dbReference type="AlphaFoldDB" id="A0A1H2HZN8"/>
<evidence type="ECO:0000313" key="11">
    <source>
        <dbReference type="Proteomes" id="UP000243232"/>
    </source>
</evidence>
<dbReference type="GO" id="GO:0009234">
    <property type="term" value="P:menaquinone biosynthetic process"/>
    <property type="evidence" value="ECO:0007669"/>
    <property type="project" value="UniProtKB-UniPathway"/>
</dbReference>
<dbReference type="UniPathway" id="UPA00079"/>
<proteinExistence type="predicted"/>